<gene>
    <name evidence="2" type="ORF">PHY01_37940</name>
</gene>
<name>A0A4Y3WT82_9PSEU</name>
<feature type="compositionally biased region" description="Basic residues" evidence="1">
    <location>
        <begin position="737"/>
        <end position="747"/>
    </location>
</feature>
<feature type="compositionally biased region" description="Low complexity" evidence="1">
    <location>
        <begin position="445"/>
        <end position="458"/>
    </location>
</feature>
<feature type="compositionally biased region" description="Basic and acidic residues" evidence="1">
    <location>
        <begin position="11"/>
        <end position="23"/>
    </location>
</feature>
<dbReference type="AlphaFoldDB" id="A0A4Y3WT82"/>
<evidence type="ECO:0000256" key="1">
    <source>
        <dbReference type="SAM" id="MobiDB-lite"/>
    </source>
</evidence>
<organism evidence="2 3">
    <name type="scientific">Pseudonocardia hydrocarbonoxydans</name>
    <dbReference type="NCBI Taxonomy" id="76726"/>
    <lineage>
        <taxon>Bacteria</taxon>
        <taxon>Bacillati</taxon>
        <taxon>Actinomycetota</taxon>
        <taxon>Actinomycetes</taxon>
        <taxon>Pseudonocardiales</taxon>
        <taxon>Pseudonocardiaceae</taxon>
        <taxon>Pseudonocardia</taxon>
    </lineage>
</organism>
<feature type="compositionally biased region" description="Basic residues" evidence="1">
    <location>
        <begin position="787"/>
        <end position="802"/>
    </location>
</feature>
<feature type="region of interest" description="Disordered" evidence="1">
    <location>
        <begin position="603"/>
        <end position="644"/>
    </location>
</feature>
<sequence>MRGTGALGPVRRADRGVDPDRLGQVRPRGVGVAGAGGEAAEHAVHRAPRRVRGARHHQLAGLRQQLAVERVRIGGAQRGGHLSPGAEQEVGAPVHRQHAVGALQQPPRLRVLAHLGEREQRDRAQPGELAHRLLDELGGHLVEAALAPPDGHPLHQPAPVGTPQAGALLQRERVLGVLLGQVPLAAQGGVPGLLVGDLRAQLGEPEVGGEALGPGEVGQCEVRLGEPQRERPAVQPGDGLGVRGQPLPDQRQRLVQRRAPLRLAAGHPAREVEVVQRPAEQRDVAEVAGDAGGLAGGVHPLRAPVGVAQLAGQRAEQLGPPDGVVGAGQQVVEPLDDGLVARAVGPPVPQGHPAEHARRVGGAVGVAALAGERDRPGQRGLRAGEVARRPPVPAELDEQRRRVVARAVGQLDGPRDVLGRGDEREPLAGRSRRGERVPQRAALPGERAGQVGVVGQRVEPARGRQTLQRPGDRAVQPGPLQPGQPGHDRLADQVVPEPPHPAVAVLHHHPGDDGGLQQPDDLLGVELGGGLQHVQRELAADHRGQGEQGPGVVGQPAQPTFQHVADRRGDVRRARPGVQAALAAQQLDQLDEEERVALGTPAQVLGQPGVGQPAVGEQLPDLGDRQPVERQPGDGALPGQVGEGVDQRVGALVGRVAQRRDHQHRQRRDPADEEAQQVQRERVGAVQVVEDDEQRPVRGGRGQRTGDLLEQLGAAGVGVALPGAGRGARVGAERAQHLRPRPQRGRRGLVGTPAPGHPDAERAGGRGRLLGQPGLADPGLAAEQHHRPAAARRRRQSRHQRRELRAAADETPGGGPLRLRGGGRQRRRSRPVDARVLRADRLLQAAQLRAGVDAQLVAQQVAAGAGGAQRVGLAPGAVQREHQRSPQPLPQRVHRHQRLQLGDRRVRTAGREQGLDVPFQRHDPQLGEAGTVGGAAGVAGVAQVGVGLAAP</sequence>
<feature type="region of interest" description="Disordered" evidence="1">
    <location>
        <begin position="728"/>
        <end position="833"/>
    </location>
</feature>
<feature type="compositionally biased region" description="Basic and acidic residues" evidence="1">
    <location>
        <begin position="413"/>
        <end position="438"/>
    </location>
</feature>
<dbReference type="Proteomes" id="UP000320338">
    <property type="component" value="Unassembled WGS sequence"/>
</dbReference>
<evidence type="ECO:0000313" key="3">
    <source>
        <dbReference type="Proteomes" id="UP000320338"/>
    </source>
</evidence>
<comment type="caution">
    <text evidence="2">The sequence shown here is derived from an EMBL/GenBank/DDBJ whole genome shotgun (WGS) entry which is preliminary data.</text>
</comment>
<feature type="compositionally biased region" description="Low complexity" evidence="1">
    <location>
        <begin position="476"/>
        <end position="485"/>
    </location>
</feature>
<feature type="region of interest" description="Disordered" evidence="1">
    <location>
        <begin position="1"/>
        <end position="51"/>
    </location>
</feature>
<keyword evidence="3" id="KW-1185">Reference proteome</keyword>
<evidence type="ECO:0000313" key="2">
    <source>
        <dbReference type="EMBL" id="GEC21511.1"/>
    </source>
</evidence>
<proteinExistence type="predicted"/>
<feature type="region of interest" description="Disordered" evidence="1">
    <location>
        <begin position="413"/>
        <end position="495"/>
    </location>
</feature>
<feature type="compositionally biased region" description="Basic and acidic residues" evidence="1">
    <location>
        <begin position="622"/>
        <end position="632"/>
    </location>
</feature>
<feature type="region of interest" description="Disordered" evidence="1">
    <location>
        <begin position="658"/>
        <end position="683"/>
    </location>
</feature>
<accession>A0A4Y3WT82</accession>
<dbReference type="EMBL" id="BJNG01000035">
    <property type="protein sequence ID" value="GEC21511.1"/>
    <property type="molecule type" value="Genomic_DNA"/>
</dbReference>
<protein>
    <submittedName>
        <fullName evidence="2">Uncharacterized protein</fullName>
    </submittedName>
</protein>
<reference evidence="2 3" key="1">
    <citation type="submission" date="2019-06" db="EMBL/GenBank/DDBJ databases">
        <title>Whole genome shotgun sequence of Pseudonocardia hydrocarbonoxydans NBRC 14498.</title>
        <authorList>
            <person name="Hosoyama A."/>
            <person name="Uohara A."/>
            <person name="Ohji S."/>
            <person name="Ichikawa N."/>
        </authorList>
    </citation>
    <scope>NUCLEOTIDE SEQUENCE [LARGE SCALE GENOMIC DNA]</scope>
    <source>
        <strain evidence="2 3">NBRC 14498</strain>
    </source>
</reference>